<dbReference type="Gene3D" id="3.90.70.10">
    <property type="entry name" value="Cysteine proteinases"/>
    <property type="match status" value="1"/>
</dbReference>
<dbReference type="PANTHER" id="PTHR12411">
    <property type="entry name" value="CYSTEINE PROTEASE FAMILY C1-RELATED"/>
    <property type="match status" value="1"/>
</dbReference>
<proteinExistence type="inferred from homology"/>
<organism evidence="5 6">
    <name type="scientific">Nesidiocoris tenuis</name>
    <dbReference type="NCBI Taxonomy" id="355587"/>
    <lineage>
        <taxon>Eukaryota</taxon>
        <taxon>Metazoa</taxon>
        <taxon>Ecdysozoa</taxon>
        <taxon>Arthropoda</taxon>
        <taxon>Hexapoda</taxon>
        <taxon>Insecta</taxon>
        <taxon>Pterygota</taxon>
        <taxon>Neoptera</taxon>
        <taxon>Paraneoptera</taxon>
        <taxon>Hemiptera</taxon>
        <taxon>Heteroptera</taxon>
        <taxon>Panheteroptera</taxon>
        <taxon>Cimicomorpha</taxon>
        <taxon>Miridae</taxon>
        <taxon>Dicyphina</taxon>
        <taxon>Nesidiocoris</taxon>
    </lineage>
</organism>
<comment type="similarity">
    <text evidence="1">Belongs to the peptidase C1 family.</text>
</comment>
<name>A0ABN7BGC9_9HEMI</name>
<dbReference type="InterPro" id="IPR013128">
    <property type="entry name" value="Peptidase_C1A"/>
</dbReference>
<dbReference type="EMBL" id="AP028922">
    <property type="protein sequence ID" value="BET02783.1"/>
    <property type="molecule type" value="Genomic_DNA"/>
</dbReference>
<keyword evidence="6" id="KW-1185">Reference proteome</keyword>
<evidence type="ECO:0000313" key="5">
    <source>
        <dbReference type="EMBL" id="BET02783.1"/>
    </source>
</evidence>
<dbReference type="PROSITE" id="PS00639">
    <property type="entry name" value="THIOL_PROTEASE_HIS"/>
    <property type="match status" value="1"/>
</dbReference>
<feature type="signal peptide" evidence="3">
    <location>
        <begin position="1"/>
        <end position="20"/>
    </location>
</feature>
<feature type="chain" id="PRO_5046027082" evidence="3">
    <location>
        <begin position="21"/>
        <end position="471"/>
    </location>
</feature>
<dbReference type="SMART" id="SM00645">
    <property type="entry name" value="Pept_C1"/>
    <property type="match status" value="1"/>
</dbReference>
<dbReference type="PROSITE" id="PS00640">
    <property type="entry name" value="THIOL_PROTEASE_ASN"/>
    <property type="match status" value="1"/>
</dbReference>
<evidence type="ECO:0000256" key="3">
    <source>
        <dbReference type="SAM" id="SignalP"/>
    </source>
</evidence>
<reference evidence="5 6" key="1">
    <citation type="submission" date="2023-09" db="EMBL/GenBank/DDBJ databases">
        <title>Nesidiocoris tenuis whole genome shotgun sequence.</title>
        <authorList>
            <person name="Shibata T."/>
            <person name="Shimoda M."/>
            <person name="Kobayashi T."/>
            <person name="Uehara T."/>
        </authorList>
    </citation>
    <scope>NUCLEOTIDE SEQUENCE [LARGE SCALE GENOMIC DNA]</scope>
    <source>
        <strain evidence="5 6">Japan</strain>
    </source>
</reference>
<evidence type="ECO:0000256" key="2">
    <source>
        <dbReference type="ARBA" id="ARBA00023157"/>
    </source>
</evidence>
<evidence type="ECO:0000313" key="6">
    <source>
        <dbReference type="Proteomes" id="UP001307889"/>
    </source>
</evidence>
<sequence>MSTHILRSALLCLLWTAVRADYEDLRGRQFCAARPDPQCCQSRDDDCSVPIEGTKCYCDQFCDRDVRGDCCFDYKSHCLQIPEPPEEIKQCYFEGQYRMAGERWDNNCNTCECKFMVDHMDVMCTRKECLIEENIIDDINRNERSRGWRAGRIETFWGHSLDEGFEKRLGTLYARKPVMNMLPKEIYVEEGSLPASFDAIEEWPNYVTPPQDQGWCANSWVWSTIGVASDRWGILSRGEYAGLLSGQHLFSCNSKNQKGCSGGYLTKAWNYILKFGLVTDECLPWTGDTPGRCSITKKPQAKFAKCPGSTRNDVLRRIGPLYRITGEEQIMKDIMEKGPVQATMRVYRDFFVYKGGVYKCPEKSRRLSNVPLKSQHSVRIIGWGETTEYGRREKYWIAANSWGREWGENGFFRIARGQDECNIESFVLAITYNTKIKCLSRTEDPTSPAMLNQHRLRFLSIKLVLLIYPVL</sequence>
<keyword evidence="2" id="KW-1015">Disulfide bond</keyword>
<gene>
    <name evidence="5" type="ORF">NTJ_15601</name>
</gene>
<dbReference type="Proteomes" id="UP001307889">
    <property type="component" value="Chromosome 14"/>
</dbReference>
<keyword evidence="3" id="KW-0732">Signal</keyword>
<feature type="domain" description="SMB" evidence="4">
    <location>
        <begin position="36"/>
        <end position="85"/>
    </location>
</feature>
<dbReference type="Pfam" id="PF00112">
    <property type="entry name" value="Peptidase_C1"/>
    <property type="match status" value="1"/>
</dbReference>
<dbReference type="CDD" id="cd02620">
    <property type="entry name" value="Peptidase_C1A_CathepsinB"/>
    <property type="match status" value="1"/>
</dbReference>
<dbReference type="SUPFAM" id="SSF54001">
    <property type="entry name" value="Cysteine proteinases"/>
    <property type="match status" value="1"/>
</dbReference>
<evidence type="ECO:0000259" key="4">
    <source>
        <dbReference type="PROSITE" id="PS50958"/>
    </source>
</evidence>
<dbReference type="InterPro" id="IPR000668">
    <property type="entry name" value="Peptidase_C1A_C"/>
</dbReference>
<protein>
    <submittedName>
        <fullName evidence="5">Tubulointerstitial nephritis antigen</fullName>
    </submittedName>
</protein>
<dbReference type="PROSITE" id="PS50958">
    <property type="entry name" value="SMB_2"/>
    <property type="match status" value="1"/>
</dbReference>
<dbReference type="InterPro" id="IPR025660">
    <property type="entry name" value="Pept_his_AS"/>
</dbReference>
<dbReference type="InterPro" id="IPR038765">
    <property type="entry name" value="Papain-like_cys_pep_sf"/>
</dbReference>
<accession>A0ABN7BGC9</accession>
<evidence type="ECO:0000256" key="1">
    <source>
        <dbReference type="ARBA" id="ARBA00008455"/>
    </source>
</evidence>
<dbReference type="InterPro" id="IPR025661">
    <property type="entry name" value="Pept_asp_AS"/>
</dbReference>
<dbReference type="InterPro" id="IPR001212">
    <property type="entry name" value="Somatomedin_B_dom"/>
</dbReference>